<accession>A0A669BBJ1</accession>
<dbReference type="Proteomes" id="UP000005207">
    <property type="component" value="Linkage group LG14"/>
</dbReference>
<evidence type="ECO:0000313" key="2">
    <source>
        <dbReference type="Proteomes" id="UP000005207"/>
    </source>
</evidence>
<name>A0A669BBJ1_ORENI</name>
<dbReference type="OMA" id="DIHTLPC"/>
<organism evidence="1 2">
    <name type="scientific">Oreochromis niloticus</name>
    <name type="common">Nile tilapia</name>
    <name type="synonym">Tilapia nilotica</name>
    <dbReference type="NCBI Taxonomy" id="8128"/>
    <lineage>
        <taxon>Eukaryota</taxon>
        <taxon>Metazoa</taxon>
        <taxon>Chordata</taxon>
        <taxon>Craniata</taxon>
        <taxon>Vertebrata</taxon>
        <taxon>Euteleostomi</taxon>
        <taxon>Actinopterygii</taxon>
        <taxon>Neopterygii</taxon>
        <taxon>Teleostei</taxon>
        <taxon>Neoteleostei</taxon>
        <taxon>Acanthomorphata</taxon>
        <taxon>Ovalentaria</taxon>
        <taxon>Cichlomorphae</taxon>
        <taxon>Cichliformes</taxon>
        <taxon>Cichlidae</taxon>
        <taxon>African cichlids</taxon>
        <taxon>Pseudocrenilabrinae</taxon>
        <taxon>Oreochromini</taxon>
        <taxon>Oreochromis</taxon>
    </lineage>
</organism>
<dbReference type="InterPro" id="IPR036397">
    <property type="entry name" value="RNaseH_sf"/>
</dbReference>
<dbReference type="GeneTree" id="ENSGT00990000204818"/>
<proteinExistence type="predicted"/>
<reference evidence="1" key="3">
    <citation type="submission" date="2025-09" db="UniProtKB">
        <authorList>
            <consortium name="Ensembl"/>
        </authorList>
    </citation>
    <scope>IDENTIFICATION</scope>
</reference>
<reference evidence="2" key="1">
    <citation type="submission" date="2012-01" db="EMBL/GenBank/DDBJ databases">
        <title>The Genome Sequence of Oreochromis niloticus (Nile Tilapia).</title>
        <authorList>
            <consortium name="Broad Institute Genome Assembly Team"/>
            <consortium name="Broad Institute Sequencing Platform"/>
            <person name="Di Palma F."/>
            <person name="Johnson J."/>
            <person name="Lander E.S."/>
            <person name="Lindblad-Toh K."/>
        </authorList>
    </citation>
    <scope>NUCLEOTIDE SEQUENCE [LARGE SCALE GENOMIC DNA]</scope>
</reference>
<dbReference type="AlphaFoldDB" id="A0A669BBJ1"/>
<dbReference type="Ensembl" id="ENSONIT00000091556.1">
    <property type="protein sequence ID" value="ENSONIP00000031874.1"/>
    <property type="gene ID" value="ENSONIG00000043005.1"/>
</dbReference>
<dbReference type="Gene3D" id="3.30.420.10">
    <property type="entry name" value="Ribonuclease H-like superfamily/Ribonuclease H"/>
    <property type="match status" value="1"/>
</dbReference>
<dbReference type="InParanoid" id="A0A669BBJ1"/>
<evidence type="ECO:0008006" key="3">
    <source>
        <dbReference type="Google" id="ProtNLM"/>
    </source>
</evidence>
<dbReference type="GO" id="GO:0003676">
    <property type="term" value="F:nucleic acid binding"/>
    <property type="evidence" value="ECO:0007669"/>
    <property type="project" value="InterPro"/>
</dbReference>
<keyword evidence="2" id="KW-1185">Reference proteome</keyword>
<evidence type="ECO:0000313" key="1">
    <source>
        <dbReference type="Ensembl" id="ENSONIP00000031874.1"/>
    </source>
</evidence>
<protein>
    <recommendedName>
        <fullName evidence="3">Tc1-like transposase DDE domain-containing protein</fullName>
    </recommendedName>
</protein>
<sequence length="50" mass="5722">MFQQDNASSHTARAVQAFLNQEHIQTLPWQAFSPSMSLTEHLMNALSRHI</sequence>
<reference evidence="1" key="2">
    <citation type="submission" date="2025-08" db="UniProtKB">
        <authorList>
            <consortium name="Ensembl"/>
        </authorList>
    </citation>
    <scope>IDENTIFICATION</scope>
</reference>